<keyword evidence="3" id="KW-1185">Reference proteome</keyword>
<evidence type="ECO:0000313" key="3">
    <source>
        <dbReference type="Proteomes" id="UP000078542"/>
    </source>
</evidence>
<gene>
    <name evidence="2" type="ORF">ALC62_07758</name>
</gene>
<dbReference type="STRING" id="456900.A0A195CLH5"/>
<evidence type="ECO:0008006" key="4">
    <source>
        <dbReference type="Google" id="ProtNLM"/>
    </source>
</evidence>
<proteinExistence type="predicted"/>
<accession>A0A195CLH5</accession>
<feature type="compositionally biased region" description="Basic and acidic residues" evidence="1">
    <location>
        <begin position="308"/>
        <end position="323"/>
    </location>
</feature>
<protein>
    <recommendedName>
        <fullName evidence="4">Ig-like domain-containing protein</fullName>
    </recommendedName>
</protein>
<feature type="compositionally biased region" description="Basic and acidic residues" evidence="1">
    <location>
        <begin position="275"/>
        <end position="285"/>
    </location>
</feature>
<feature type="non-terminal residue" evidence="2">
    <location>
        <position position="1"/>
    </location>
</feature>
<dbReference type="Gene3D" id="2.60.40.10">
    <property type="entry name" value="Immunoglobulins"/>
    <property type="match status" value="1"/>
</dbReference>
<dbReference type="SUPFAM" id="SSF48726">
    <property type="entry name" value="Immunoglobulin"/>
    <property type="match status" value="1"/>
</dbReference>
<evidence type="ECO:0000313" key="2">
    <source>
        <dbReference type="EMBL" id="KYN01576.1"/>
    </source>
</evidence>
<dbReference type="AlphaFoldDB" id="A0A195CLH5"/>
<evidence type="ECO:0000256" key="1">
    <source>
        <dbReference type="SAM" id="MobiDB-lite"/>
    </source>
</evidence>
<name>A0A195CLH5_9HYME</name>
<sequence length="458" mass="51886">FYIERRSLAQRLTLLKQQIPDKPTWLLSSGCSRFVRLCSFDFLYPVRGTTSKPRCGDSFPRCNVKNSAFAALSTVPAVIPTLHRALYASGTLVHVSNIYAYAKVKQILKLASRCIIWKITNVCKISGIQRYKKNTLLSDLCYCNNKKFDRNNAKQPVEYKWSLWQRVASSENETSESSKDNFSTSKPVDMFDSNLSQFRGVDRPSPFFLSSQTLPTVEVANHDEIAFPTEKFCRSWQLSRRIWFTIVFCHVINVVTIKLFVNNKVQTNVTANKRGAADVRDDSSTNRRSLSSTFRSSLAPEVSPKVRFTTENEFSRGRPDRPPMVHPPSQTVTANEGESLDIIVEFCARPSYTKVLWISEKHVYTPDAPSRDGVRALAIEDGGTESCYRTTLRFETIQSSHTGEWLLLVRSSEGIADASVLLNVTRASGYSHANIRSASITYLLLCLILQAILREYRR</sequence>
<feature type="region of interest" description="Disordered" evidence="1">
    <location>
        <begin position="275"/>
        <end position="332"/>
    </location>
</feature>
<dbReference type="InterPro" id="IPR013783">
    <property type="entry name" value="Ig-like_fold"/>
</dbReference>
<dbReference type="InterPro" id="IPR036179">
    <property type="entry name" value="Ig-like_dom_sf"/>
</dbReference>
<organism evidence="2 3">
    <name type="scientific">Cyphomyrmex costatus</name>
    <dbReference type="NCBI Taxonomy" id="456900"/>
    <lineage>
        <taxon>Eukaryota</taxon>
        <taxon>Metazoa</taxon>
        <taxon>Ecdysozoa</taxon>
        <taxon>Arthropoda</taxon>
        <taxon>Hexapoda</taxon>
        <taxon>Insecta</taxon>
        <taxon>Pterygota</taxon>
        <taxon>Neoptera</taxon>
        <taxon>Endopterygota</taxon>
        <taxon>Hymenoptera</taxon>
        <taxon>Apocrita</taxon>
        <taxon>Aculeata</taxon>
        <taxon>Formicoidea</taxon>
        <taxon>Formicidae</taxon>
        <taxon>Myrmicinae</taxon>
        <taxon>Cyphomyrmex</taxon>
    </lineage>
</organism>
<reference evidence="2 3" key="1">
    <citation type="submission" date="2016-03" db="EMBL/GenBank/DDBJ databases">
        <title>Cyphomyrmex costatus WGS genome.</title>
        <authorList>
            <person name="Nygaard S."/>
            <person name="Hu H."/>
            <person name="Boomsma J."/>
            <person name="Zhang G."/>
        </authorList>
    </citation>
    <scope>NUCLEOTIDE SEQUENCE [LARGE SCALE GENOMIC DNA]</scope>
    <source>
        <strain evidence="2">MS0001</strain>
        <tissue evidence="2">Whole body</tissue>
    </source>
</reference>
<feature type="compositionally biased region" description="Low complexity" evidence="1">
    <location>
        <begin position="286"/>
        <end position="298"/>
    </location>
</feature>
<dbReference type="EMBL" id="KQ977600">
    <property type="protein sequence ID" value="KYN01576.1"/>
    <property type="molecule type" value="Genomic_DNA"/>
</dbReference>
<dbReference type="Proteomes" id="UP000078542">
    <property type="component" value="Unassembled WGS sequence"/>
</dbReference>